<proteinExistence type="predicted"/>
<dbReference type="Proteomes" id="UP000250369">
    <property type="component" value="Unassembled WGS sequence"/>
</dbReference>
<protein>
    <submittedName>
        <fullName evidence="1">Uncharacterized protein</fullName>
    </submittedName>
</protein>
<reference evidence="1 2" key="1">
    <citation type="journal article" date="2009" name="Int. J. Syst. Evol. Microbiol.">
        <title>Paenibacillus contaminans sp. nov., isolated from a contaminated laboratory plate.</title>
        <authorList>
            <person name="Chou J.H."/>
            <person name="Lee J.H."/>
            <person name="Lin M.C."/>
            <person name="Chang P.S."/>
            <person name="Arun A.B."/>
            <person name="Young C.C."/>
            <person name="Chen W.M."/>
        </authorList>
    </citation>
    <scope>NUCLEOTIDE SEQUENCE [LARGE SCALE GENOMIC DNA]</scope>
    <source>
        <strain evidence="1 2">CKOBP-6</strain>
    </source>
</reference>
<evidence type="ECO:0000313" key="2">
    <source>
        <dbReference type="Proteomes" id="UP000250369"/>
    </source>
</evidence>
<keyword evidence="2" id="KW-1185">Reference proteome</keyword>
<accession>A0A329MF97</accession>
<gene>
    <name evidence="1" type="ORF">DQG23_25300</name>
</gene>
<name>A0A329MF97_9BACL</name>
<organism evidence="1 2">
    <name type="scientific">Paenibacillus contaminans</name>
    <dbReference type="NCBI Taxonomy" id="450362"/>
    <lineage>
        <taxon>Bacteria</taxon>
        <taxon>Bacillati</taxon>
        <taxon>Bacillota</taxon>
        <taxon>Bacilli</taxon>
        <taxon>Bacillales</taxon>
        <taxon>Paenibacillaceae</taxon>
        <taxon>Paenibacillus</taxon>
    </lineage>
</organism>
<sequence>MNESLTGKQRVSHKLLSERLESVKPLEQNDIETYEIVKDRITGEHYLLYYYIHIAVAEGGHKETYYHLMPLESDDVLATIFGDQAFKYPEHWLKPYLRNSSDDDSYVWYDPSFVEDFDHYEQTGRKLQDMLRAFKEEGQFDENKVRELLRKMDEES</sequence>
<dbReference type="RefSeq" id="WP_113033808.1">
    <property type="nucleotide sequence ID" value="NZ_QMFB01000016.1"/>
</dbReference>
<evidence type="ECO:0000313" key="1">
    <source>
        <dbReference type="EMBL" id="RAV18619.1"/>
    </source>
</evidence>
<comment type="caution">
    <text evidence="1">The sequence shown here is derived from an EMBL/GenBank/DDBJ whole genome shotgun (WGS) entry which is preliminary data.</text>
</comment>
<dbReference type="EMBL" id="QMFB01000016">
    <property type="protein sequence ID" value="RAV18619.1"/>
    <property type="molecule type" value="Genomic_DNA"/>
</dbReference>
<dbReference type="AlphaFoldDB" id="A0A329MF97"/>
<dbReference type="OrthoDB" id="2596091at2"/>